<keyword evidence="1" id="KW-0472">Membrane</keyword>
<feature type="transmembrane region" description="Helical" evidence="1">
    <location>
        <begin position="213"/>
        <end position="232"/>
    </location>
</feature>
<feature type="transmembrane region" description="Helical" evidence="1">
    <location>
        <begin position="64"/>
        <end position="82"/>
    </location>
</feature>
<keyword evidence="1" id="KW-1133">Transmembrane helix</keyword>
<protein>
    <submittedName>
        <fullName evidence="2">Zinc transporter</fullName>
    </submittedName>
</protein>
<keyword evidence="1" id="KW-0812">Transmembrane</keyword>
<feature type="transmembrane region" description="Helical" evidence="1">
    <location>
        <begin position="182"/>
        <end position="201"/>
    </location>
</feature>
<evidence type="ECO:0000313" key="3">
    <source>
        <dbReference type="Proteomes" id="UP001240639"/>
    </source>
</evidence>
<evidence type="ECO:0000313" key="2">
    <source>
        <dbReference type="EMBL" id="MDP4574010.1"/>
    </source>
</evidence>
<reference evidence="2 3" key="1">
    <citation type="submission" date="2023-08" db="EMBL/GenBank/DDBJ databases">
        <title>genomic of G39.</title>
        <authorList>
            <person name="Wang Y."/>
        </authorList>
    </citation>
    <scope>NUCLEOTIDE SEQUENCE [LARGE SCALE GENOMIC DNA]</scope>
    <source>
        <strain evidence="2 3">G39</strain>
    </source>
</reference>
<sequence length="234" mass="23585">MLTVLLVIAVVSGALIVGALWALYGKFRGRVEGVVVAIAGGSLLLSLVLELVQPAIEQSSMTTAVLGVLAGAGIFATVDYLIDEKWGSESGGGMLAAITLDGIPENLALGVALIGAGAPEVAALAGSIMLSNLPEAASGARAMRDDQGFSKAKILGIWALTAAVLSACALLGYLFLERLTDDLLAFISCLAGGAVAASLTTEVLPQAHKQAPHWAGFATAIGLVLALLLHSLGG</sequence>
<accession>A0ABT9HLY8</accession>
<feature type="transmembrane region" description="Helical" evidence="1">
    <location>
        <begin position="154"/>
        <end position="176"/>
    </location>
</feature>
<evidence type="ECO:0000256" key="1">
    <source>
        <dbReference type="SAM" id="Phobius"/>
    </source>
</evidence>
<gene>
    <name evidence="2" type="ORF">Q9K02_02500</name>
</gene>
<name>A0ABT9HLY8_9SPHN</name>
<dbReference type="EMBL" id="JAVAIM010000001">
    <property type="protein sequence ID" value="MDP4574010.1"/>
    <property type="molecule type" value="Genomic_DNA"/>
</dbReference>
<organism evidence="2 3">
    <name type="scientific">Qipengyuania profundimaris</name>
    <dbReference type="NCBI Taxonomy" id="3067652"/>
    <lineage>
        <taxon>Bacteria</taxon>
        <taxon>Pseudomonadati</taxon>
        <taxon>Pseudomonadota</taxon>
        <taxon>Alphaproteobacteria</taxon>
        <taxon>Sphingomonadales</taxon>
        <taxon>Erythrobacteraceae</taxon>
        <taxon>Qipengyuania</taxon>
    </lineage>
</organism>
<dbReference type="RefSeq" id="WP_305931464.1">
    <property type="nucleotide sequence ID" value="NZ_JAVAIM010000001.1"/>
</dbReference>
<feature type="transmembrane region" description="Helical" evidence="1">
    <location>
        <begin position="34"/>
        <end position="52"/>
    </location>
</feature>
<keyword evidence="3" id="KW-1185">Reference proteome</keyword>
<comment type="caution">
    <text evidence="2">The sequence shown here is derived from an EMBL/GenBank/DDBJ whole genome shotgun (WGS) entry which is preliminary data.</text>
</comment>
<dbReference type="Proteomes" id="UP001240639">
    <property type="component" value="Unassembled WGS sequence"/>
</dbReference>
<proteinExistence type="predicted"/>